<feature type="region of interest" description="Disordered" evidence="1">
    <location>
        <begin position="843"/>
        <end position="935"/>
    </location>
</feature>
<keyword evidence="2" id="KW-0732">Signal</keyword>
<dbReference type="EMBL" id="JAPTSV010000009">
    <property type="protein sequence ID" value="KAJ1524073.1"/>
    <property type="molecule type" value="Genomic_DNA"/>
</dbReference>
<comment type="caution">
    <text evidence="3">The sequence shown here is derived from an EMBL/GenBank/DDBJ whole genome shotgun (WGS) entry which is preliminary data.</text>
</comment>
<name>A0AAV7XKT9_9NEOP</name>
<feature type="compositionally biased region" description="Low complexity" evidence="1">
    <location>
        <begin position="843"/>
        <end position="871"/>
    </location>
</feature>
<sequence length="1230" mass="130814">MWGSAGCLVVVLAVLAEAHDARDVRKWPCNHHHDQNSPEVLQLLRKTANAFKQVGDIILTKTGDLPSPPPVPSPYGVYPHPLVYYPMPYPGAAGAPGVPAVPQVYPYLPVQYAPAIQVPQAQAQPALPAPCHAAPAVAAPAAAPAAPAQPGYRAELSDQLSSLAAEYRQAAQNECSCGCGNVEVNMRQGPSSLAPGKASDIVVEVTLGDLTQTDAGAEGEAEQQKKTVNILNVSDASEGGESGADSYAYAKASSSASIEERTVEDDETNTIQVVEAINLRPETSPLQVETYDNTVAAVEDTIKKTVVVKSETEETKTVHSDNGETVINVKTYEESFPKYPDADQEISQGGYEDDVIDQVSYVAQKPQYPQSSYGAQQVQSSSQSDYSGQSSQNSYSQSSQNTYSSESSQSSYSGPSSQSPQSYQEKVEVVEVQRPKYEELKKEAGVVSEIVETVDIEEDIDVSAASAYADNKDVSIKVVDVGSSDSKQQVDSGDYDYEYEYEDAAEDALDKDAKDLQQYYTTGAPKYASPAQGERVLAEHPHPVENVQVVVKGTSSEAYAEGLQTSASSSAGGYSSSSSSNAAPASQQHQTTVMHHHHRHGPAPTPYVPAPRPAPNPTCPPAPAPKPHVPYEVPCEAHYGLPRRHQHKSTATQYTESYSAPQQASAPAVQTHAAQQQDYSAQSYSAASSEVRSPVAVYKPAPVPSPCPPCPPCPSPSAAPAVSYTRPYEPGQSYAQQQTTYPEQSGYSSVQSVSYTRPQQQHVKTSVSQHQNGQSYVQQQTHNHHNNNVQQTYSSAQPVSYTKQSSVTQYQTSQQSNSAQAQGNDQSQNYIQSQSYAQPQQQVYVQQQGSYPQQSSYSQAQQSSPQTQTYSVATLHSQSKGYSQPSQSYAAAPAAQQPASWSQAPHHQSYTSTSKQTTTTVTQQQKAQPASYASVSVEEQPSYSGYAYSSGRQQHAAPHESAAVVVESSKQSQPLYVAGKAAPSIAQRAVLDAYNQAVSKQATNKITPAQYPPYYFNAHANSIYAPPMIRSQHASSGQRTVSVAKTPVAAYKPAAPVQIVETFPLPEEDSAEAVPERYSNSIGAPVEVPTVYSPSSAKTSASLVKTVSAPAHTYSVGVGADEDADEVASFSSQVAYSKPAAEDSAKAAVSRVASRQLYARPTASAAAAYAAADSKGPTRIDLLPVASAYSSTAAGQSATSEDDGDALVAGGTPYASPDASSAVQAETVFY</sequence>
<evidence type="ECO:0000256" key="1">
    <source>
        <dbReference type="SAM" id="MobiDB-lite"/>
    </source>
</evidence>
<dbReference type="Proteomes" id="UP001075354">
    <property type="component" value="Chromosome 9"/>
</dbReference>
<organism evidence="3 4">
    <name type="scientific">Megalurothrips usitatus</name>
    <name type="common">bean blossom thrips</name>
    <dbReference type="NCBI Taxonomy" id="439358"/>
    <lineage>
        <taxon>Eukaryota</taxon>
        <taxon>Metazoa</taxon>
        <taxon>Ecdysozoa</taxon>
        <taxon>Arthropoda</taxon>
        <taxon>Hexapoda</taxon>
        <taxon>Insecta</taxon>
        <taxon>Pterygota</taxon>
        <taxon>Neoptera</taxon>
        <taxon>Paraneoptera</taxon>
        <taxon>Thysanoptera</taxon>
        <taxon>Terebrantia</taxon>
        <taxon>Thripoidea</taxon>
        <taxon>Thripidae</taxon>
        <taxon>Megalurothrips</taxon>
    </lineage>
</organism>
<feature type="compositionally biased region" description="Low complexity" evidence="1">
    <location>
        <begin position="659"/>
        <end position="685"/>
    </location>
</feature>
<feature type="compositionally biased region" description="Polar residues" evidence="1">
    <location>
        <begin position="872"/>
        <end position="882"/>
    </location>
</feature>
<evidence type="ECO:0000313" key="3">
    <source>
        <dbReference type="EMBL" id="KAJ1524073.1"/>
    </source>
</evidence>
<feature type="region of interest" description="Disordered" evidence="1">
    <location>
        <begin position="793"/>
        <end position="829"/>
    </location>
</feature>
<evidence type="ECO:0000256" key="2">
    <source>
        <dbReference type="SAM" id="SignalP"/>
    </source>
</evidence>
<feature type="compositionally biased region" description="Low complexity" evidence="1">
    <location>
        <begin position="370"/>
        <end position="424"/>
    </location>
</feature>
<feature type="compositionally biased region" description="Low complexity" evidence="1">
    <location>
        <begin position="800"/>
        <end position="829"/>
    </location>
</feature>
<feature type="region of interest" description="Disordered" evidence="1">
    <location>
        <begin position="563"/>
        <end position="625"/>
    </location>
</feature>
<dbReference type="AlphaFoldDB" id="A0AAV7XKT9"/>
<feature type="compositionally biased region" description="Polar residues" evidence="1">
    <location>
        <begin position="733"/>
        <end position="743"/>
    </location>
</feature>
<feature type="compositionally biased region" description="Pro residues" evidence="1">
    <location>
        <begin position="603"/>
        <end position="625"/>
    </location>
</feature>
<accession>A0AAV7XKT9</accession>
<gene>
    <name evidence="3" type="ORF">ONE63_010611</name>
</gene>
<feature type="region of interest" description="Disordered" evidence="1">
    <location>
        <begin position="724"/>
        <end position="778"/>
    </location>
</feature>
<feature type="compositionally biased region" description="Low complexity" evidence="1">
    <location>
        <begin position="883"/>
        <end position="925"/>
    </location>
</feature>
<feature type="compositionally biased region" description="Low complexity" evidence="1">
    <location>
        <begin position="566"/>
        <end position="593"/>
    </location>
</feature>
<proteinExistence type="predicted"/>
<feature type="region of interest" description="Disordered" evidence="1">
    <location>
        <begin position="1194"/>
        <end position="1218"/>
    </location>
</feature>
<feature type="region of interest" description="Disordered" evidence="1">
    <location>
        <begin position="643"/>
        <end position="685"/>
    </location>
</feature>
<keyword evidence="4" id="KW-1185">Reference proteome</keyword>
<feature type="compositionally biased region" description="Polar residues" evidence="1">
    <location>
        <begin position="926"/>
        <end position="935"/>
    </location>
</feature>
<feature type="chain" id="PRO_5043350277" evidence="2">
    <location>
        <begin position="19"/>
        <end position="1230"/>
    </location>
</feature>
<feature type="compositionally biased region" description="Polar residues" evidence="1">
    <location>
        <begin position="649"/>
        <end position="658"/>
    </location>
</feature>
<feature type="compositionally biased region" description="Low complexity" evidence="1">
    <location>
        <begin position="744"/>
        <end position="755"/>
    </location>
</feature>
<evidence type="ECO:0000313" key="4">
    <source>
        <dbReference type="Proteomes" id="UP001075354"/>
    </source>
</evidence>
<reference evidence="3" key="1">
    <citation type="submission" date="2022-12" db="EMBL/GenBank/DDBJ databases">
        <title>Chromosome-level genome assembly of the bean flower thrips Megalurothrips usitatus.</title>
        <authorList>
            <person name="Ma L."/>
            <person name="Liu Q."/>
            <person name="Li H."/>
            <person name="Cai W."/>
        </authorList>
    </citation>
    <scope>NUCLEOTIDE SEQUENCE</scope>
    <source>
        <strain evidence="3">Cailab_2022a</strain>
    </source>
</reference>
<feature type="region of interest" description="Disordered" evidence="1">
    <location>
        <begin position="367"/>
        <end position="428"/>
    </location>
</feature>
<protein>
    <submittedName>
        <fullName evidence="3">Uncharacterized protein</fullName>
    </submittedName>
</protein>
<feature type="signal peptide" evidence="2">
    <location>
        <begin position="1"/>
        <end position="18"/>
    </location>
</feature>
<feature type="compositionally biased region" description="Polar residues" evidence="1">
    <location>
        <begin position="756"/>
        <end position="776"/>
    </location>
</feature>